<dbReference type="Proteomes" id="UP001138708">
    <property type="component" value="Unassembled WGS sequence"/>
</dbReference>
<evidence type="ECO:0000313" key="1">
    <source>
        <dbReference type="EMBL" id="MBR0658714.1"/>
    </source>
</evidence>
<sequence>MALRVVQCVITKAYAGHRRDIGVRSGRGRVVGAMVGSTEGSPPTGRTQEFPMSLHLADACLATPTETAGLPVLRRAAMRLLGLAGMLRPAALLRAMTPSARLSAPDLRDAGIRADQIGQAPIWGHGGIMWRP</sequence>
<dbReference type="AlphaFoldDB" id="A0A9X9WEF4"/>
<reference evidence="1" key="2">
    <citation type="journal article" date="2021" name="Syst. Appl. Microbiol.">
        <title>Roseomonas hellenica sp. nov., isolated from roots of wild-growing Alkanna tinctoria.</title>
        <authorList>
            <person name="Rat A."/>
            <person name="Naranjo H.D."/>
            <person name="Lebbe L."/>
            <person name="Cnockaert M."/>
            <person name="Krigas N."/>
            <person name="Grigoriadou K."/>
            <person name="Maloupa E."/>
            <person name="Willems A."/>
        </authorList>
    </citation>
    <scope>NUCLEOTIDE SEQUENCE</scope>
    <source>
        <strain evidence="1">LMG 31161</strain>
    </source>
</reference>
<dbReference type="EMBL" id="JAAEDK010000009">
    <property type="protein sequence ID" value="MBR0658714.1"/>
    <property type="molecule type" value="Genomic_DNA"/>
</dbReference>
<proteinExistence type="predicted"/>
<name>A0A9X9WEF4_9PROT</name>
<comment type="caution">
    <text evidence="1">The sequence shown here is derived from an EMBL/GenBank/DDBJ whole genome shotgun (WGS) entry which is preliminary data.</text>
</comment>
<reference evidence="1" key="1">
    <citation type="submission" date="2020-01" db="EMBL/GenBank/DDBJ databases">
        <authorList>
            <person name="Rat A."/>
        </authorList>
    </citation>
    <scope>NUCLEOTIDE SEQUENCE</scope>
    <source>
        <strain evidence="1">LMG 31161</strain>
    </source>
</reference>
<gene>
    <name evidence="1" type="ORF">GXW75_05600</name>
</gene>
<evidence type="ECO:0000313" key="2">
    <source>
        <dbReference type="Proteomes" id="UP001138708"/>
    </source>
</evidence>
<organism evidence="1 2">
    <name type="scientific">Neoroseomonas oryzicola</name>
    <dbReference type="NCBI Taxonomy" id="535904"/>
    <lineage>
        <taxon>Bacteria</taxon>
        <taxon>Pseudomonadati</taxon>
        <taxon>Pseudomonadota</taxon>
        <taxon>Alphaproteobacteria</taxon>
        <taxon>Acetobacterales</taxon>
        <taxon>Acetobacteraceae</taxon>
        <taxon>Neoroseomonas</taxon>
    </lineage>
</organism>
<dbReference type="RefSeq" id="WP_168041747.1">
    <property type="nucleotide sequence ID" value="NZ_JAAEDK010000009.1"/>
</dbReference>
<accession>A0A9X9WEF4</accession>
<protein>
    <submittedName>
        <fullName evidence="1">Uncharacterized protein</fullName>
    </submittedName>
</protein>